<feature type="transmembrane region" description="Helical" evidence="7">
    <location>
        <begin position="21"/>
        <end position="43"/>
    </location>
</feature>
<protein>
    <submittedName>
        <fullName evidence="10">ABC transporter permease</fullName>
    </submittedName>
</protein>
<feature type="domain" description="MacB-like periplasmic core" evidence="9">
    <location>
        <begin position="21"/>
        <end position="189"/>
    </location>
</feature>
<proteinExistence type="inferred from homology"/>
<dbReference type="GO" id="GO:0005886">
    <property type="term" value="C:plasma membrane"/>
    <property type="evidence" value="ECO:0007669"/>
    <property type="project" value="UniProtKB-SubCell"/>
</dbReference>
<keyword evidence="2" id="KW-1003">Cell membrane</keyword>
<dbReference type="GO" id="GO:0022857">
    <property type="term" value="F:transmembrane transporter activity"/>
    <property type="evidence" value="ECO:0007669"/>
    <property type="project" value="TreeGrafter"/>
</dbReference>
<sequence length="775" mass="85680">MKSYLSLIPISAKVHRRQNRMTLLCIIFAVFLVTAIFSMMEMWTDSEVTSMRRKHGDWHIVVQNVSEDKGGQIRENPDIAYFSWYEEINADADEGYFINGKNAVLYGTEETYLADIRKYPLEGRYPESEKEAALSADAKELFGIQTGEQIILQTPAGNVEYTVSGFYEDDSEFNDIIGGCCVYMGQTAFDKIRDMNNVDPAPQFYVRFQKENGLKDRIADFKQQYDLTEENVEENTAVLLPLGASGSSSVNDLYPLAAVCFLIILFAGIFMISSCMNSNVAQRTAFFGMMRCIGASKQQIIRFVRLEALNWCKTAIPIGCLLGAVTCWILCAILRFFVKGEFADMPLFTVSIQGILWGVAVGIITVFLAAHSPAKQAAKVSPVAAVSGNIEMSQKIHRAANTRLFKVETSLGVKHAVESKKNLLLMTGSFALMIVLFLVFSACLDLVHKLLPSVSDFTPDIMISSQDEENSIELNLPKELSQIPGVDSAFGIMYHAAFPVEVNGQSSAIDLFSYDYVMMEQFKDSVISGNLEKVMEEEGFALAVYNQDVRLNVGDKVKIGEKELEIACVTSEGVGSISGSPIVVCSEETFTYVTGEKDCGMVGVVLNKEVSDQAVSRIKDLAGDNNFVDNREANSDNYGSYWVFRIAAYGFLAIISFITMLNIMNSISMSVSARLRQYGAMRAVGMSVGQVTRMIAAEAVTYAVCGTIAGYVFGLFFHHLFYRKIIITHFGGGWSVPLFPMAIILALVSVSCILAIYSPSKRMKNLSVTETINEL</sequence>
<reference evidence="10" key="1">
    <citation type="journal article" date="2021" name="PeerJ">
        <title>Extensive microbial diversity within the chicken gut microbiome revealed by metagenomics and culture.</title>
        <authorList>
            <person name="Gilroy R."/>
            <person name="Ravi A."/>
            <person name="Getino M."/>
            <person name="Pursley I."/>
            <person name="Horton D.L."/>
            <person name="Alikhan N.F."/>
            <person name="Baker D."/>
            <person name="Gharbi K."/>
            <person name="Hall N."/>
            <person name="Watson M."/>
            <person name="Adriaenssens E.M."/>
            <person name="Foster-Nyarko E."/>
            <person name="Jarju S."/>
            <person name="Secka A."/>
            <person name="Antonio M."/>
            <person name="Oren A."/>
            <person name="Chaudhuri R.R."/>
            <person name="La Ragione R."/>
            <person name="Hildebrand F."/>
            <person name="Pallen M.J."/>
        </authorList>
    </citation>
    <scope>NUCLEOTIDE SEQUENCE</scope>
    <source>
        <strain evidence="10">ChiSjej1B19-5720</strain>
    </source>
</reference>
<evidence type="ECO:0000256" key="5">
    <source>
        <dbReference type="ARBA" id="ARBA00023136"/>
    </source>
</evidence>
<dbReference type="InterPro" id="IPR025857">
    <property type="entry name" value="MacB_PCD"/>
</dbReference>
<dbReference type="Pfam" id="PF02687">
    <property type="entry name" value="FtsX"/>
    <property type="match status" value="2"/>
</dbReference>
<organism evidence="10 11">
    <name type="scientific">Candidatus Blautia faecavium</name>
    <dbReference type="NCBI Taxonomy" id="2838487"/>
    <lineage>
        <taxon>Bacteria</taxon>
        <taxon>Bacillati</taxon>
        <taxon>Bacillota</taxon>
        <taxon>Clostridia</taxon>
        <taxon>Lachnospirales</taxon>
        <taxon>Lachnospiraceae</taxon>
        <taxon>Blautia</taxon>
    </lineage>
</organism>
<dbReference type="InterPro" id="IPR050250">
    <property type="entry name" value="Macrolide_Exporter_MacB"/>
</dbReference>
<feature type="transmembrane region" description="Helical" evidence="7">
    <location>
        <begin position="350"/>
        <end position="370"/>
    </location>
</feature>
<name>A0A9D2LU45_9FIRM</name>
<evidence type="ECO:0000256" key="4">
    <source>
        <dbReference type="ARBA" id="ARBA00022989"/>
    </source>
</evidence>
<comment type="caution">
    <text evidence="10">The sequence shown here is derived from an EMBL/GenBank/DDBJ whole genome shotgun (WGS) entry which is preliminary data.</text>
</comment>
<dbReference type="PANTHER" id="PTHR30572">
    <property type="entry name" value="MEMBRANE COMPONENT OF TRANSPORTER-RELATED"/>
    <property type="match status" value="1"/>
</dbReference>
<feature type="transmembrane region" description="Helical" evidence="7">
    <location>
        <begin position="315"/>
        <end position="338"/>
    </location>
</feature>
<feature type="transmembrane region" description="Helical" evidence="7">
    <location>
        <begin position="423"/>
        <end position="442"/>
    </location>
</feature>
<dbReference type="Proteomes" id="UP000823842">
    <property type="component" value="Unassembled WGS sequence"/>
</dbReference>
<gene>
    <name evidence="10" type="ORF">IAA06_08105</name>
</gene>
<reference evidence="10" key="2">
    <citation type="submission" date="2021-04" db="EMBL/GenBank/DDBJ databases">
        <authorList>
            <person name="Gilroy R."/>
        </authorList>
    </citation>
    <scope>NUCLEOTIDE SEQUENCE</scope>
    <source>
        <strain evidence="10">ChiSjej1B19-5720</strain>
    </source>
</reference>
<dbReference type="Pfam" id="PF12704">
    <property type="entry name" value="MacB_PCD"/>
    <property type="match status" value="1"/>
</dbReference>
<feature type="domain" description="ABC3 transporter permease C-terminal" evidence="8">
    <location>
        <begin position="261"/>
        <end position="382"/>
    </location>
</feature>
<feature type="domain" description="ABC3 transporter permease C-terminal" evidence="8">
    <location>
        <begin position="651"/>
        <end position="767"/>
    </location>
</feature>
<accession>A0A9D2LU45</accession>
<evidence type="ECO:0000256" key="1">
    <source>
        <dbReference type="ARBA" id="ARBA00004651"/>
    </source>
</evidence>
<keyword evidence="3 7" id="KW-0812">Transmembrane</keyword>
<keyword evidence="5 7" id="KW-0472">Membrane</keyword>
<keyword evidence="4 7" id="KW-1133">Transmembrane helix</keyword>
<evidence type="ECO:0000256" key="7">
    <source>
        <dbReference type="SAM" id="Phobius"/>
    </source>
</evidence>
<dbReference type="InterPro" id="IPR003838">
    <property type="entry name" value="ABC3_permease_C"/>
</dbReference>
<dbReference type="PANTHER" id="PTHR30572:SF4">
    <property type="entry name" value="ABC TRANSPORTER PERMEASE YTRF"/>
    <property type="match status" value="1"/>
</dbReference>
<feature type="transmembrane region" description="Helical" evidence="7">
    <location>
        <begin position="734"/>
        <end position="757"/>
    </location>
</feature>
<evidence type="ECO:0000256" key="6">
    <source>
        <dbReference type="ARBA" id="ARBA00038076"/>
    </source>
</evidence>
<evidence type="ECO:0000313" key="10">
    <source>
        <dbReference type="EMBL" id="HJB28743.1"/>
    </source>
</evidence>
<evidence type="ECO:0000256" key="2">
    <source>
        <dbReference type="ARBA" id="ARBA00022475"/>
    </source>
</evidence>
<evidence type="ECO:0000259" key="9">
    <source>
        <dbReference type="Pfam" id="PF12704"/>
    </source>
</evidence>
<evidence type="ECO:0000256" key="3">
    <source>
        <dbReference type="ARBA" id="ARBA00022692"/>
    </source>
</evidence>
<dbReference type="EMBL" id="DWYZ01000152">
    <property type="protein sequence ID" value="HJB28743.1"/>
    <property type="molecule type" value="Genomic_DNA"/>
</dbReference>
<feature type="transmembrane region" description="Helical" evidence="7">
    <location>
        <begin position="642"/>
        <end position="664"/>
    </location>
</feature>
<dbReference type="AlphaFoldDB" id="A0A9D2LU45"/>
<comment type="subcellular location">
    <subcellularLocation>
        <location evidence="1">Cell membrane</location>
        <topology evidence="1">Multi-pass membrane protein</topology>
    </subcellularLocation>
</comment>
<evidence type="ECO:0000313" key="11">
    <source>
        <dbReference type="Proteomes" id="UP000823842"/>
    </source>
</evidence>
<feature type="transmembrane region" description="Helical" evidence="7">
    <location>
        <begin position="699"/>
        <end position="722"/>
    </location>
</feature>
<evidence type="ECO:0000259" key="8">
    <source>
        <dbReference type="Pfam" id="PF02687"/>
    </source>
</evidence>
<feature type="transmembrane region" description="Helical" evidence="7">
    <location>
        <begin position="253"/>
        <end position="273"/>
    </location>
</feature>
<comment type="similarity">
    <text evidence="6">Belongs to the ABC-4 integral membrane protein family.</text>
</comment>